<dbReference type="GO" id="GO:0016301">
    <property type="term" value="F:kinase activity"/>
    <property type="evidence" value="ECO:0007669"/>
    <property type="project" value="UniProtKB-KW"/>
</dbReference>
<dbReference type="AlphaFoldDB" id="A0A9D1IDH7"/>
<organism evidence="6 7">
    <name type="scientific">Candidatus Pullichristensenella excrementigallinarum</name>
    <dbReference type="NCBI Taxonomy" id="2840907"/>
    <lineage>
        <taxon>Bacteria</taxon>
        <taxon>Bacillati</taxon>
        <taxon>Bacillota</taxon>
        <taxon>Clostridia</taxon>
        <taxon>Candidatus Pullichristensenella</taxon>
    </lineage>
</organism>
<dbReference type="PIRSF" id="PIRSF000538">
    <property type="entry name" value="GlpK"/>
    <property type="match status" value="1"/>
</dbReference>
<keyword evidence="2" id="KW-0808">Transferase</keyword>
<dbReference type="Proteomes" id="UP000824072">
    <property type="component" value="Unassembled WGS sequence"/>
</dbReference>
<feature type="domain" description="Carbohydrate kinase FGGY N-terminal" evidence="4">
    <location>
        <begin position="4"/>
        <end position="248"/>
    </location>
</feature>
<dbReference type="SUPFAM" id="SSF53067">
    <property type="entry name" value="Actin-like ATPase domain"/>
    <property type="match status" value="2"/>
</dbReference>
<dbReference type="InterPro" id="IPR018484">
    <property type="entry name" value="FGGY_N"/>
</dbReference>
<proteinExistence type="inferred from homology"/>
<dbReference type="GO" id="GO:0005975">
    <property type="term" value="P:carbohydrate metabolic process"/>
    <property type="evidence" value="ECO:0007669"/>
    <property type="project" value="InterPro"/>
</dbReference>
<dbReference type="Gene3D" id="3.30.420.40">
    <property type="match status" value="2"/>
</dbReference>
<comment type="similarity">
    <text evidence="1">Belongs to the FGGY kinase family.</text>
</comment>
<evidence type="ECO:0000259" key="4">
    <source>
        <dbReference type="Pfam" id="PF00370"/>
    </source>
</evidence>
<dbReference type="PANTHER" id="PTHR43095:SF5">
    <property type="entry name" value="XYLULOSE KINASE"/>
    <property type="match status" value="1"/>
</dbReference>
<evidence type="ECO:0000259" key="5">
    <source>
        <dbReference type="Pfam" id="PF02782"/>
    </source>
</evidence>
<evidence type="ECO:0000256" key="1">
    <source>
        <dbReference type="ARBA" id="ARBA00009156"/>
    </source>
</evidence>
<reference evidence="6" key="2">
    <citation type="journal article" date="2021" name="PeerJ">
        <title>Extensive microbial diversity within the chicken gut microbiome revealed by metagenomics and culture.</title>
        <authorList>
            <person name="Gilroy R."/>
            <person name="Ravi A."/>
            <person name="Getino M."/>
            <person name="Pursley I."/>
            <person name="Horton D.L."/>
            <person name="Alikhan N.F."/>
            <person name="Baker D."/>
            <person name="Gharbi K."/>
            <person name="Hall N."/>
            <person name="Watson M."/>
            <person name="Adriaenssens E.M."/>
            <person name="Foster-Nyarko E."/>
            <person name="Jarju S."/>
            <person name="Secka A."/>
            <person name="Antonio M."/>
            <person name="Oren A."/>
            <person name="Chaudhuri R.R."/>
            <person name="La Ragione R."/>
            <person name="Hildebrand F."/>
            <person name="Pallen M.J."/>
        </authorList>
    </citation>
    <scope>NUCLEOTIDE SEQUENCE</scope>
    <source>
        <strain evidence="6">ChiHcec3-11533</strain>
    </source>
</reference>
<keyword evidence="3 6" id="KW-0418">Kinase</keyword>
<sequence>MGNYLVGCDIGTSGTKSVVMREDGCILGSAYIEYPLITPRPGWAEHEPDWYWNAVADTMRDSIAQAGIDAGEIRGVSISAFSPACILVDRDLRPLQNSHIWMDRRATRQADWVREHIGEQRASEKCANPIDPYYASIKLMWERDNRPELYQKTYKILTAADYATMRLTGKAVTDYSNACLFGAGFDIVRRAWDTELIEQMGLDPEKYPDIYPCDEVIGEVTQEAAERTGLKKGTPVVAGTVDCNAAYVANGAIHSGDISIAMGTAGCIGYLHKEPRFSKNMITLIHTSDCREMYCTLGATVSCGALTRYFRDTFAQVEKHTAGMLGMDAYEIMNLEAEKVPVGSDGLIVLPYFMGERTPFWNPLARGVLFGLSLAHTRGHIYRAFIEGATYALYQNFRQMRSSGAKLNFPMILVEGGAKSALWRQIVSDVFDIPVAYMEESKGAPVGNAVLAGVGVGLYPDFSVVEDWVQFSDHHEPNPQAHEEYMKYYEIFCRLYGEVEGEYKELAKATGYC</sequence>
<dbReference type="InterPro" id="IPR018485">
    <property type="entry name" value="FGGY_C"/>
</dbReference>
<evidence type="ECO:0000313" key="6">
    <source>
        <dbReference type="EMBL" id="HIU34950.1"/>
    </source>
</evidence>
<dbReference type="InterPro" id="IPR043129">
    <property type="entry name" value="ATPase_NBD"/>
</dbReference>
<evidence type="ECO:0000256" key="3">
    <source>
        <dbReference type="ARBA" id="ARBA00022777"/>
    </source>
</evidence>
<dbReference type="InterPro" id="IPR000577">
    <property type="entry name" value="Carb_kinase_FGGY"/>
</dbReference>
<gene>
    <name evidence="6" type="ORF">IAB02_10340</name>
</gene>
<dbReference type="Pfam" id="PF02782">
    <property type="entry name" value="FGGY_C"/>
    <property type="match status" value="1"/>
</dbReference>
<evidence type="ECO:0000256" key="2">
    <source>
        <dbReference type="ARBA" id="ARBA00022679"/>
    </source>
</evidence>
<dbReference type="InterPro" id="IPR050406">
    <property type="entry name" value="FGGY_Carb_Kinase"/>
</dbReference>
<feature type="domain" description="Carbohydrate kinase FGGY C-terminal" evidence="5">
    <location>
        <begin position="259"/>
        <end position="454"/>
    </location>
</feature>
<dbReference type="Pfam" id="PF00370">
    <property type="entry name" value="FGGY_N"/>
    <property type="match status" value="1"/>
</dbReference>
<protein>
    <submittedName>
        <fullName evidence="6">FGGY-family carbohydrate kinase</fullName>
    </submittedName>
</protein>
<dbReference type="CDD" id="cd07804">
    <property type="entry name" value="ASKHA_NBD_FGGY_RrXK-like"/>
    <property type="match status" value="1"/>
</dbReference>
<comment type="caution">
    <text evidence="6">The sequence shown here is derived from an EMBL/GenBank/DDBJ whole genome shotgun (WGS) entry which is preliminary data.</text>
</comment>
<accession>A0A9D1IDH7</accession>
<reference evidence="6" key="1">
    <citation type="submission" date="2020-10" db="EMBL/GenBank/DDBJ databases">
        <authorList>
            <person name="Gilroy R."/>
        </authorList>
    </citation>
    <scope>NUCLEOTIDE SEQUENCE</scope>
    <source>
        <strain evidence="6">ChiHcec3-11533</strain>
    </source>
</reference>
<evidence type="ECO:0000313" key="7">
    <source>
        <dbReference type="Proteomes" id="UP000824072"/>
    </source>
</evidence>
<dbReference type="EMBL" id="DVMU01000220">
    <property type="protein sequence ID" value="HIU34950.1"/>
    <property type="molecule type" value="Genomic_DNA"/>
</dbReference>
<dbReference type="PANTHER" id="PTHR43095">
    <property type="entry name" value="SUGAR KINASE"/>
    <property type="match status" value="1"/>
</dbReference>
<name>A0A9D1IDH7_9FIRM</name>